<dbReference type="AlphaFoldDB" id="L5K0L0"/>
<dbReference type="InParanoid" id="L5K0L0"/>
<dbReference type="Proteomes" id="UP000010552">
    <property type="component" value="Unassembled WGS sequence"/>
</dbReference>
<name>L5K0L0_PTEAL</name>
<dbReference type="Gene3D" id="1.25.10.10">
    <property type="entry name" value="Leucine-rich Repeat Variant"/>
    <property type="match status" value="1"/>
</dbReference>
<proteinExistence type="predicted"/>
<keyword evidence="2" id="KW-1185">Reference proteome</keyword>
<protein>
    <submittedName>
        <fullName evidence="1">Protein FAM65C</fullName>
    </submittedName>
</protein>
<dbReference type="PANTHER" id="PTHR15829">
    <property type="entry name" value="PROTEIN KINASE PKN/PRK1, EFFECTOR"/>
    <property type="match status" value="1"/>
</dbReference>
<dbReference type="PANTHER" id="PTHR15829:SF15">
    <property type="entry name" value="RIPOR FAMILY MEMBER 3"/>
    <property type="match status" value="1"/>
</dbReference>
<dbReference type="InterPro" id="IPR026136">
    <property type="entry name" value="RIPOR3"/>
</dbReference>
<dbReference type="InterPro" id="IPR011989">
    <property type="entry name" value="ARM-like"/>
</dbReference>
<reference evidence="2" key="1">
    <citation type="journal article" date="2013" name="Science">
        <title>Comparative analysis of bat genomes provides insight into the evolution of flight and immunity.</title>
        <authorList>
            <person name="Zhang G."/>
            <person name="Cowled C."/>
            <person name="Shi Z."/>
            <person name="Huang Z."/>
            <person name="Bishop-Lilly K.A."/>
            <person name="Fang X."/>
            <person name="Wynne J.W."/>
            <person name="Xiong Z."/>
            <person name="Baker M.L."/>
            <person name="Zhao W."/>
            <person name="Tachedjian M."/>
            <person name="Zhu Y."/>
            <person name="Zhou P."/>
            <person name="Jiang X."/>
            <person name="Ng J."/>
            <person name="Yang L."/>
            <person name="Wu L."/>
            <person name="Xiao J."/>
            <person name="Feng Y."/>
            <person name="Chen Y."/>
            <person name="Sun X."/>
            <person name="Zhang Y."/>
            <person name="Marsh G.A."/>
            <person name="Crameri G."/>
            <person name="Broder C.C."/>
            <person name="Frey K.G."/>
            <person name="Wang L.F."/>
            <person name="Wang J."/>
        </authorList>
    </citation>
    <scope>NUCLEOTIDE SEQUENCE [LARGE SCALE GENOMIC DNA]</scope>
</reference>
<accession>L5K0L0</accession>
<dbReference type="SUPFAM" id="SSF48371">
    <property type="entry name" value="ARM repeat"/>
    <property type="match status" value="1"/>
</dbReference>
<dbReference type="EMBL" id="KB031072">
    <property type="protein sequence ID" value="ELK04291.1"/>
    <property type="molecule type" value="Genomic_DNA"/>
</dbReference>
<dbReference type="STRING" id="9402.L5K0L0"/>
<organism evidence="1 2">
    <name type="scientific">Pteropus alecto</name>
    <name type="common">Black flying fox</name>
    <dbReference type="NCBI Taxonomy" id="9402"/>
    <lineage>
        <taxon>Eukaryota</taxon>
        <taxon>Metazoa</taxon>
        <taxon>Chordata</taxon>
        <taxon>Craniata</taxon>
        <taxon>Vertebrata</taxon>
        <taxon>Euteleostomi</taxon>
        <taxon>Mammalia</taxon>
        <taxon>Eutheria</taxon>
        <taxon>Laurasiatheria</taxon>
        <taxon>Chiroptera</taxon>
        <taxon>Yinpterochiroptera</taxon>
        <taxon>Pteropodoidea</taxon>
        <taxon>Pteropodidae</taxon>
        <taxon>Pteropodinae</taxon>
        <taxon>Pteropus</taxon>
    </lineage>
</organism>
<evidence type="ECO:0000313" key="2">
    <source>
        <dbReference type="Proteomes" id="UP000010552"/>
    </source>
</evidence>
<sequence length="286" mass="31841">MVQECLLEEAAQQKQVLETLSMLDFEKVSQAASIEESRAEEGLPEAVERVHGGRRGPGLLRHLDQLKKTVLHRVRGKYPGQLEIACRRLLEQVVSCGGLLPGAELLEEQTVTWFQFHSYLQRHSVSDLEKHFAQLTKEVTLVEELKCTGQAKTIRKLQGKKQLGQLQPLPQTLRAWALLQLDGPPRVCRAASAGLASAAKNKSFREKALLFYTNALTGNDAKLQQAACVALKHLRGIESIDQIASLCQSDLETVRAAAREATLSFGKEQRQTSRAVRWGSRVLRLC</sequence>
<evidence type="ECO:0000313" key="1">
    <source>
        <dbReference type="EMBL" id="ELK04291.1"/>
    </source>
</evidence>
<gene>
    <name evidence="1" type="ORF">PAL_GLEAN10024476</name>
</gene>
<dbReference type="InterPro" id="IPR016024">
    <property type="entry name" value="ARM-type_fold"/>
</dbReference>